<dbReference type="AlphaFoldDB" id="A0A1G4J046"/>
<dbReference type="InterPro" id="IPR011009">
    <property type="entry name" value="Kinase-like_dom_sf"/>
</dbReference>
<evidence type="ECO:0000256" key="2">
    <source>
        <dbReference type="SAM" id="MobiDB-lite"/>
    </source>
</evidence>
<gene>
    <name evidence="4" type="ORF">LADA_0C08724G</name>
</gene>
<dbReference type="Gene3D" id="3.30.200.20">
    <property type="entry name" value="Phosphorylase Kinase, domain 1"/>
    <property type="match status" value="1"/>
</dbReference>
<dbReference type="Proteomes" id="UP000190274">
    <property type="component" value="Chromosome C"/>
</dbReference>
<dbReference type="GO" id="GO:0005737">
    <property type="term" value="C:cytoplasm"/>
    <property type="evidence" value="ECO:0007669"/>
    <property type="project" value="EnsemblFungi"/>
</dbReference>
<dbReference type="Gene3D" id="1.25.10.10">
    <property type="entry name" value="Leucine-rich Repeat Variant"/>
    <property type="match status" value="1"/>
</dbReference>
<dbReference type="GO" id="GO:0006890">
    <property type="term" value="P:retrograde vesicle-mediated transport, Golgi to endoplasmic reticulum"/>
    <property type="evidence" value="ECO:0007669"/>
    <property type="project" value="EnsemblFungi"/>
</dbReference>
<evidence type="ECO:0000259" key="3">
    <source>
        <dbReference type="Pfam" id="PF25757"/>
    </source>
</evidence>
<dbReference type="PROSITE" id="PS50077">
    <property type="entry name" value="HEAT_REPEAT"/>
    <property type="match status" value="1"/>
</dbReference>
<feature type="compositionally biased region" description="Basic and acidic residues" evidence="2">
    <location>
        <begin position="691"/>
        <end position="700"/>
    </location>
</feature>
<dbReference type="EMBL" id="LT598459">
    <property type="protein sequence ID" value="SCU82928.1"/>
    <property type="molecule type" value="Genomic_DNA"/>
</dbReference>
<dbReference type="PANTHER" id="PTHR12984:SF3">
    <property type="entry name" value="N-TERMINAL KINASE-LIKE PROTEIN"/>
    <property type="match status" value="1"/>
</dbReference>
<feature type="compositionally biased region" description="Basic and acidic residues" evidence="2">
    <location>
        <begin position="608"/>
        <end position="617"/>
    </location>
</feature>
<dbReference type="GO" id="GO:0000049">
    <property type="term" value="F:tRNA binding"/>
    <property type="evidence" value="ECO:0007669"/>
    <property type="project" value="EnsemblFungi"/>
</dbReference>
<dbReference type="PANTHER" id="PTHR12984">
    <property type="entry name" value="SCY1-RELATED S/T PROTEIN KINASE-LIKE"/>
    <property type="match status" value="1"/>
</dbReference>
<feature type="compositionally biased region" description="Polar residues" evidence="2">
    <location>
        <begin position="667"/>
        <end position="689"/>
    </location>
</feature>
<dbReference type="SUPFAM" id="SSF56112">
    <property type="entry name" value="Protein kinase-like (PK-like)"/>
    <property type="match status" value="1"/>
</dbReference>
<organism evidence="4 5">
    <name type="scientific">Lachancea dasiensis</name>
    <dbReference type="NCBI Taxonomy" id="1072105"/>
    <lineage>
        <taxon>Eukaryota</taxon>
        <taxon>Fungi</taxon>
        <taxon>Dikarya</taxon>
        <taxon>Ascomycota</taxon>
        <taxon>Saccharomycotina</taxon>
        <taxon>Saccharomycetes</taxon>
        <taxon>Saccharomycetales</taxon>
        <taxon>Saccharomycetaceae</taxon>
        <taxon>Lachancea</taxon>
    </lineage>
</organism>
<sequence length="714" mass="79985">MNFLFKSISGFQFPYSLESEPLASTPIWQAVNGHRKSDSLPVTVFSFDKRAGDGGLGDLVANAVYNFKVLKLPGIVKVLDVLESNPSTSYVVTERVQPLETQNLSQQALNLGLYQLTETLECLHNQAKVVLATLSTGTVFVNERGEWRIFGLELCSKLSDLTHLKRWAGTYKNLVSGTKLDIPALTTSNADSMLLARFVSSVYSHRPAQWNPLLSSLEQGRLTLAQFIARAKETRPFQSTLVYVYLDLKEFHIKDPQGKIVAMMDLQRKIMEDPKALRGCTPGFVEHYLIPEVAQCIAAVLDVQAQQPMATNTTSVLSFVALLLELTCSEDPITDSKPVFDKYVKPLIFDNFKQPDRQVRFLLLVYFAKYISKLSNSEISDRIFPHFVQGLADNDETMRIQTLKRIPDIVPMINERQLNNDLLRHLAKTQVDANVEIRVWTILTISGLSKKLSASNNRSGILATAFTKSLKDPQIKPRLAALYGLETSLELFDVETIANKILTVIAPSLLDKNQQVRSKAKTLFRVYLSKLELEAEEIPTDNSEEIAVNFGASFIQDDANVVDKFMETLRFSSPPVMEQHNGDTISKAQSDAGWASEEATWQGTGVWEDSKTDDTFGKAETPANVRVSSKGKPPGASFSGNVRIQKSWNDELEEDDWDSWNNATDLQTQTKAPKKNQSLNSKHVPNNESLMAKEEDLYDHFEDDAAEDGWGDEW</sequence>
<proteinExistence type="predicted"/>
<dbReference type="SUPFAM" id="SSF48371">
    <property type="entry name" value="ARM repeat"/>
    <property type="match status" value="1"/>
</dbReference>
<feature type="compositionally biased region" description="Acidic residues" evidence="2">
    <location>
        <begin position="701"/>
        <end position="714"/>
    </location>
</feature>
<dbReference type="InterPro" id="IPR051177">
    <property type="entry name" value="CIK-Related_Protein"/>
</dbReference>
<dbReference type="InterPro" id="IPR011989">
    <property type="entry name" value="ARM-like"/>
</dbReference>
<name>A0A1G4J046_9SACH</name>
<keyword evidence="5" id="KW-1185">Reference proteome</keyword>
<feature type="region of interest" description="Disordered" evidence="2">
    <location>
        <begin position="667"/>
        <end position="714"/>
    </location>
</feature>
<dbReference type="Pfam" id="PF25757">
    <property type="entry name" value="TPR_DNAAF5"/>
    <property type="match status" value="1"/>
</dbReference>
<feature type="region of interest" description="Disordered" evidence="2">
    <location>
        <begin position="595"/>
        <end position="644"/>
    </location>
</feature>
<dbReference type="GO" id="GO:0006409">
    <property type="term" value="P:tRNA export from nucleus"/>
    <property type="evidence" value="ECO:0007669"/>
    <property type="project" value="EnsemblFungi"/>
</dbReference>
<evidence type="ECO:0000313" key="5">
    <source>
        <dbReference type="Proteomes" id="UP000190274"/>
    </source>
</evidence>
<dbReference type="GO" id="GO:0005643">
    <property type="term" value="C:nuclear pore"/>
    <property type="evidence" value="ECO:0007669"/>
    <property type="project" value="EnsemblFungi"/>
</dbReference>
<dbReference type="OrthoDB" id="447103at2759"/>
<dbReference type="InterPro" id="IPR016024">
    <property type="entry name" value="ARM-type_fold"/>
</dbReference>
<evidence type="ECO:0000313" key="4">
    <source>
        <dbReference type="EMBL" id="SCU82928.1"/>
    </source>
</evidence>
<dbReference type="Gene3D" id="1.10.510.10">
    <property type="entry name" value="Transferase(Phosphotransferase) domain 1"/>
    <property type="match status" value="1"/>
</dbReference>
<feature type="domain" description="Dynein axonemal assembly factor 5 TPR repeats" evidence="3">
    <location>
        <begin position="336"/>
        <end position="523"/>
    </location>
</feature>
<feature type="repeat" description="HEAT" evidence="1">
    <location>
        <begin position="383"/>
        <end position="421"/>
    </location>
</feature>
<reference evidence="5" key="1">
    <citation type="submission" date="2016-03" db="EMBL/GenBank/DDBJ databases">
        <authorList>
            <person name="Devillers H."/>
        </authorList>
    </citation>
    <scope>NUCLEOTIDE SEQUENCE [LARGE SCALE GENOMIC DNA]</scope>
</reference>
<dbReference type="STRING" id="1266660.A0A1G4J046"/>
<protein>
    <submittedName>
        <fullName evidence="4">LADA_0C08724g1_1</fullName>
    </submittedName>
</protein>
<dbReference type="InterPro" id="IPR021133">
    <property type="entry name" value="HEAT_type_2"/>
</dbReference>
<evidence type="ECO:0000256" key="1">
    <source>
        <dbReference type="PROSITE-ProRule" id="PRU00103"/>
    </source>
</evidence>
<accession>A0A1G4J046</accession>
<dbReference type="InterPro" id="IPR057978">
    <property type="entry name" value="TPR_DAAF5"/>
</dbReference>